<accession>A0A1Q2HYL7</accession>
<dbReference type="RefSeq" id="WP_232507102.1">
    <property type="nucleotide sequence ID" value="NZ_CP019688.1"/>
</dbReference>
<comment type="similarity">
    <text evidence="2">Belongs to the glycosyltransferase 2 family.</text>
</comment>
<name>A0A1Q2HYL7_9CORY</name>
<dbReference type="EC" id="2.4.1.227" evidence="7"/>
<dbReference type="EMBL" id="CP019688">
    <property type="protein sequence ID" value="AQQ15923.1"/>
    <property type="molecule type" value="Genomic_DNA"/>
</dbReference>
<proteinExistence type="inferred from homology"/>
<keyword evidence="8" id="KW-1185">Reference proteome</keyword>
<dbReference type="SUPFAM" id="SSF53756">
    <property type="entry name" value="UDP-Glycosyltransferase/glycogen phosphorylase"/>
    <property type="match status" value="1"/>
</dbReference>
<dbReference type="Pfam" id="PF00535">
    <property type="entry name" value="Glycos_transf_2"/>
    <property type="match status" value="1"/>
</dbReference>
<dbReference type="PANTHER" id="PTHR43179:SF12">
    <property type="entry name" value="GALACTOFURANOSYLTRANSFERASE GLFT2"/>
    <property type="match status" value="1"/>
</dbReference>
<dbReference type="PANTHER" id="PTHR43179">
    <property type="entry name" value="RHAMNOSYLTRANSFERASE WBBL"/>
    <property type="match status" value="1"/>
</dbReference>
<dbReference type="Proteomes" id="UP000217209">
    <property type="component" value="Chromosome"/>
</dbReference>
<dbReference type="InterPro" id="IPR001173">
    <property type="entry name" value="Glyco_trans_2-like"/>
</dbReference>
<dbReference type="GO" id="GO:0016758">
    <property type="term" value="F:hexosyltransferase activity"/>
    <property type="evidence" value="ECO:0007669"/>
    <property type="project" value="InterPro"/>
</dbReference>
<evidence type="ECO:0000313" key="7">
    <source>
        <dbReference type="EMBL" id="AQQ15923.1"/>
    </source>
</evidence>
<dbReference type="AlphaFoldDB" id="A0A1Q2HYL7"/>
<evidence type="ECO:0000256" key="3">
    <source>
        <dbReference type="ARBA" id="ARBA00022676"/>
    </source>
</evidence>
<dbReference type="KEGG" id="cgv:CGLAU_09870"/>
<keyword evidence="4 7" id="KW-0808">Transferase</keyword>
<sequence length="599" mass="64647">MATIGIYAHHHGSGHIQRCREIQRELRALGHEATILSTAESADVVLADDAGHGHHGRAMTAGGTLHYAPYGNQGLRSRFATLAGWTADNAPDAFYVDVSVEVGVFLRLMGIPVVAHAMPGLRDDAPHQLAYTQADALIAAWPDWIETPEHLRGHEERLHAVGGISRLTPAPGIERDPHAVLVMAGKGGSTWEPEDWAAVEAACPEYTFTFLTGENRVDDPTELLQRAGVVVAAGGQNSIADIAVTNAPAILLPQPRPFIEQKLNAQVLRDAGLAVVPDGFPPAAEWPTLLAQAKALDPDWYRWQTDGAARRAAEVVAGVATGASSSKIALVTLADANRKAHLTHQVNLKPEGTDHITVALADADVLGKAVPKSHVVEAEPQLADARNLAAARSLAAARNLAARTAIERGAEIIVFLDADCVASSQLVPLYVRALEAHPDAVVAGPVTYMREGELRTVRPDPHPARPNPPVGELELAHDYNLFWSLSFAMTADTWARIERDFGGFDTGFTGYGGEDTDFAWQLQRHGIELYWVGGAHAFHQWHPVSSPPWEHLEDIVANANYFHAKWGSWPMEGWLDKFAEAGAISLIDGSWQAQTPTSQ</sequence>
<dbReference type="InterPro" id="IPR029044">
    <property type="entry name" value="Nucleotide-diphossugar_trans"/>
</dbReference>
<dbReference type="Gene3D" id="3.90.550.10">
    <property type="entry name" value="Spore Coat Polysaccharide Biosynthesis Protein SpsA, Chain A"/>
    <property type="match status" value="1"/>
</dbReference>
<evidence type="ECO:0000259" key="5">
    <source>
        <dbReference type="Pfam" id="PF00535"/>
    </source>
</evidence>
<feature type="domain" description="Glycosyltransferase 2-like" evidence="5">
    <location>
        <begin position="393"/>
        <end position="461"/>
    </location>
</feature>
<dbReference type="Pfam" id="PF04101">
    <property type="entry name" value="Glyco_tran_28_C"/>
    <property type="match status" value="1"/>
</dbReference>
<evidence type="ECO:0000313" key="8">
    <source>
        <dbReference type="Proteomes" id="UP000217209"/>
    </source>
</evidence>
<keyword evidence="3 7" id="KW-0328">Glycosyltransferase</keyword>
<organism evidence="7 8">
    <name type="scientific">Corynebacterium glaucum</name>
    <dbReference type="NCBI Taxonomy" id="187491"/>
    <lineage>
        <taxon>Bacteria</taxon>
        <taxon>Bacillati</taxon>
        <taxon>Actinomycetota</taxon>
        <taxon>Actinomycetes</taxon>
        <taxon>Mycobacteriales</taxon>
        <taxon>Corynebacteriaceae</taxon>
        <taxon>Corynebacterium</taxon>
    </lineage>
</organism>
<reference evidence="7 8" key="1">
    <citation type="submission" date="2016-12" db="EMBL/GenBank/DDBJ databases">
        <authorList>
            <person name="Song W.-J."/>
            <person name="Kurnit D.M."/>
        </authorList>
    </citation>
    <scope>NUCLEOTIDE SEQUENCE [LARGE SCALE GENOMIC DNA]</scope>
    <source>
        <strain evidence="7 8">DSM 30827</strain>
    </source>
</reference>
<evidence type="ECO:0000256" key="1">
    <source>
        <dbReference type="ARBA" id="ARBA00004776"/>
    </source>
</evidence>
<evidence type="ECO:0000256" key="2">
    <source>
        <dbReference type="ARBA" id="ARBA00006739"/>
    </source>
</evidence>
<gene>
    <name evidence="7" type="primary">murG2</name>
    <name evidence="7" type="ORF">CGLAU_09870</name>
</gene>
<dbReference type="SUPFAM" id="SSF53448">
    <property type="entry name" value="Nucleotide-diphospho-sugar transferases"/>
    <property type="match status" value="1"/>
</dbReference>
<protein>
    <submittedName>
        <fullName evidence="7">UDP-N-acetylglucosamine--N-acetylmuramyl-(Pentapeptide) pyrophosphoryl-undecaprenol N-acetylglucosamine transferase</fullName>
        <ecNumber evidence="7">2.4.1.227</ecNumber>
    </submittedName>
</protein>
<evidence type="ECO:0000259" key="6">
    <source>
        <dbReference type="Pfam" id="PF04101"/>
    </source>
</evidence>
<dbReference type="Gene3D" id="3.40.50.2000">
    <property type="entry name" value="Glycogen Phosphorylase B"/>
    <property type="match status" value="1"/>
</dbReference>
<dbReference type="InterPro" id="IPR007235">
    <property type="entry name" value="Glyco_trans_28_C"/>
</dbReference>
<comment type="pathway">
    <text evidence="1">Cell wall biogenesis; cell wall polysaccharide biosynthesis.</text>
</comment>
<feature type="domain" description="Glycosyl transferase family 28 C-terminal" evidence="6">
    <location>
        <begin position="219"/>
        <end position="276"/>
    </location>
</feature>
<evidence type="ECO:0000256" key="4">
    <source>
        <dbReference type="ARBA" id="ARBA00022679"/>
    </source>
</evidence>